<dbReference type="OrthoDB" id="530197at2759"/>
<keyword evidence="1" id="KW-0472">Membrane</keyword>
<gene>
    <name evidence="2" type="ORF">Rsub_00041</name>
</gene>
<dbReference type="Pfam" id="PF09945">
    <property type="entry name" value="DUF2177"/>
    <property type="match status" value="1"/>
</dbReference>
<proteinExistence type="predicted"/>
<dbReference type="Proteomes" id="UP000247498">
    <property type="component" value="Unassembled WGS sequence"/>
</dbReference>
<keyword evidence="1" id="KW-0812">Transmembrane</keyword>
<feature type="transmembrane region" description="Helical" evidence="1">
    <location>
        <begin position="68"/>
        <end position="87"/>
    </location>
</feature>
<protein>
    <submittedName>
        <fullName evidence="2">Membrane protein</fullName>
    </submittedName>
</protein>
<dbReference type="InParanoid" id="A0A2V0NPA1"/>
<evidence type="ECO:0000256" key="1">
    <source>
        <dbReference type="SAM" id="Phobius"/>
    </source>
</evidence>
<dbReference type="AlphaFoldDB" id="A0A2V0NPA1"/>
<comment type="caution">
    <text evidence="2">The sequence shown here is derived from an EMBL/GenBank/DDBJ whole genome shotgun (WGS) entry which is preliminary data.</text>
</comment>
<reference evidence="2 3" key="1">
    <citation type="journal article" date="2018" name="Sci. Rep.">
        <title>Raphidocelis subcapitata (=Pseudokirchneriella subcapitata) provides an insight into genome evolution and environmental adaptations in the Sphaeropleales.</title>
        <authorList>
            <person name="Suzuki S."/>
            <person name="Yamaguchi H."/>
            <person name="Nakajima N."/>
            <person name="Kawachi M."/>
        </authorList>
    </citation>
    <scope>NUCLEOTIDE SEQUENCE [LARGE SCALE GENOMIC DNA]</scope>
    <source>
        <strain evidence="2 3">NIES-35</strain>
    </source>
</reference>
<dbReference type="InterPro" id="IPR018687">
    <property type="entry name" value="DUF2177_membr"/>
</dbReference>
<organism evidence="2 3">
    <name type="scientific">Raphidocelis subcapitata</name>
    <dbReference type="NCBI Taxonomy" id="307507"/>
    <lineage>
        <taxon>Eukaryota</taxon>
        <taxon>Viridiplantae</taxon>
        <taxon>Chlorophyta</taxon>
        <taxon>core chlorophytes</taxon>
        <taxon>Chlorophyceae</taxon>
        <taxon>CS clade</taxon>
        <taxon>Sphaeropleales</taxon>
        <taxon>Selenastraceae</taxon>
        <taxon>Raphidocelis</taxon>
    </lineage>
</organism>
<feature type="transmembrane region" description="Helical" evidence="1">
    <location>
        <begin position="27"/>
        <end position="48"/>
    </location>
</feature>
<keyword evidence="1" id="KW-1133">Transmembrane helix</keyword>
<name>A0A2V0NPA1_9CHLO</name>
<evidence type="ECO:0000313" key="2">
    <source>
        <dbReference type="EMBL" id="GBF87330.1"/>
    </source>
</evidence>
<keyword evidence="3" id="KW-1185">Reference proteome</keyword>
<sequence length="160" mass="16726">MYTPLREGGRQEPGGCPLGPLASFRALALVFLPSLVAFVALDFVWIKFVGAGVYSGLAPILKPQPDAGAALASWVCIVAGAYCFVLPKTGGGKPAWAVIGQGAMFGFLLYGTVDLTNCALLLNWGWRVALTDMAWGSIACSVLALTQRSLCSAFPSLGIN</sequence>
<accession>A0A2V0NPA1</accession>
<evidence type="ECO:0000313" key="3">
    <source>
        <dbReference type="Proteomes" id="UP000247498"/>
    </source>
</evidence>
<dbReference type="EMBL" id="BDRX01000001">
    <property type="protein sequence ID" value="GBF87330.1"/>
    <property type="molecule type" value="Genomic_DNA"/>
</dbReference>